<dbReference type="GO" id="GO:0006351">
    <property type="term" value="P:DNA-templated transcription"/>
    <property type="evidence" value="ECO:0007669"/>
    <property type="project" value="InterPro"/>
</dbReference>
<dbReference type="PANTHER" id="PTHR48446:SF1">
    <property type="entry name" value="DNA-DIRECTED RNA POLYMERASE SUBUNIT BETA' N-TERMINAL SECTION"/>
    <property type="match status" value="1"/>
</dbReference>
<evidence type="ECO:0000256" key="5">
    <source>
        <dbReference type="ARBA" id="ARBA00022723"/>
    </source>
</evidence>
<dbReference type="GO" id="GO:0046872">
    <property type="term" value="F:metal ion binding"/>
    <property type="evidence" value="ECO:0007669"/>
    <property type="project" value="UniProtKB-KW"/>
</dbReference>
<organism evidence="9 10">
    <name type="scientific">Cuscuta epithymum</name>
    <dbReference type="NCBI Taxonomy" id="186058"/>
    <lineage>
        <taxon>Eukaryota</taxon>
        <taxon>Viridiplantae</taxon>
        <taxon>Streptophyta</taxon>
        <taxon>Embryophyta</taxon>
        <taxon>Tracheophyta</taxon>
        <taxon>Spermatophyta</taxon>
        <taxon>Magnoliopsida</taxon>
        <taxon>eudicotyledons</taxon>
        <taxon>Gunneridae</taxon>
        <taxon>Pentapetalae</taxon>
        <taxon>asterids</taxon>
        <taxon>lamiids</taxon>
        <taxon>Solanales</taxon>
        <taxon>Convolvulaceae</taxon>
        <taxon>Cuscuteae</taxon>
        <taxon>Cuscuta</taxon>
        <taxon>Cuscuta subgen. Cuscuta</taxon>
    </lineage>
</organism>
<evidence type="ECO:0000256" key="3">
    <source>
        <dbReference type="ARBA" id="ARBA00022679"/>
    </source>
</evidence>
<dbReference type="SUPFAM" id="SSF64484">
    <property type="entry name" value="beta and beta-prime subunits of DNA dependent RNA-polymerase"/>
    <property type="match status" value="1"/>
</dbReference>
<dbReference type="InterPro" id="IPR015700">
    <property type="entry name" value="RPC1"/>
</dbReference>
<dbReference type="GO" id="GO:0003899">
    <property type="term" value="F:DNA-directed RNA polymerase activity"/>
    <property type="evidence" value="ECO:0007669"/>
    <property type="project" value="UniProtKB-EC"/>
</dbReference>
<dbReference type="PANTHER" id="PTHR48446">
    <property type="entry name" value="DNA-DIRECTED RNA POLYMERASE SUBUNIT BETA' N-TERMINAL SECTION"/>
    <property type="match status" value="1"/>
</dbReference>
<dbReference type="AlphaFoldDB" id="A0AAV0GEP7"/>
<evidence type="ECO:0000256" key="7">
    <source>
        <dbReference type="ARBA" id="ARBA00023163"/>
    </source>
</evidence>
<dbReference type="EC" id="2.7.7.6" evidence="1"/>
<evidence type="ECO:0000313" key="9">
    <source>
        <dbReference type="EMBL" id="CAH9146440.1"/>
    </source>
</evidence>
<keyword evidence="10" id="KW-1185">Reference proteome</keyword>
<evidence type="ECO:0000256" key="4">
    <source>
        <dbReference type="ARBA" id="ARBA00022695"/>
    </source>
</evidence>
<dbReference type="GO" id="GO:0003677">
    <property type="term" value="F:DNA binding"/>
    <property type="evidence" value="ECO:0007669"/>
    <property type="project" value="InterPro"/>
</dbReference>
<evidence type="ECO:0000256" key="2">
    <source>
        <dbReference type="ARBA" id="ARBA00022478"/>
    </source>
</evidence>
<protein>
    <recommendedName>
        <fullName evidence="1">DNA-directed RNA polymerase</fullName>
        <ecNumber evidence="1">2.7.7.6</ecNumber>
    </recommendedName>
</protein>
<keyword evidence="5" id="KW-0479">Metal-binding</keyword>
<keyword evidence="4" id="KW-0548">Nucleotidyltransferase</keyword>
<evidence type="ECO:0000313" key="10">
    <source>
        <dbReference type="Proteomes" id="UP001152523"/>
    </source>
</evidence>
<comment type="caution">
    <text evidence="9">The sequence shown here is derived from an EMBL/GenBank/DDBJ whole genome shotgun (WGS) entry which is preliminary data.</text>
</comment>
<dbReference type="InterPro" id="IPR007080">
    <property type="entry name" value="RNA_pol_Rpb1_1"/>
</dbReference>
<keyword evidence="6" id="KW-0862">Zinc</keyword>
<proteinExistence type="predicted"/>
<dbReference type="InterPro" id="IPR044893">
    <property type="entry name" value="RNA_pol_Rpb1_clamp_domain"/>
</dbReference>
<dbReference type="GO" id="GO:0000428">
    <property type="term" value="C:DNA-directed RNA polymerase complex"/>
    <property type="evidence" value="ECO:0007669"/>
    <property type="project" value="UniProtKB-KW"/>
</dbReference>
<dbReference type="Gene3D" id="4.10.860.120">
    <property type="entry name" value="RNA polymerase II, clamp domain"/>
    <property type="match status" value="1"/>
</dbReference>
<evidence type="ECO:0000256" key="1">
    <source>
        <dbReference type="ARBA" id="ARBA00012418"/>
    </source>
</evidence>
<accession>A0AAV0GEP7</accession>
<keyword evidence="3" id="KW-0808">Transferase</keyword>
<feature type="domain" description="RNA polymerase Rpb1" evidence="8">
    <location>
        <begin position="21"/>
        <end position="118"/>
    </location>
</feature>
<evidence type="ECO:0000256" key="6">
    <source>
        <dbReference type="ARBA" id="ARBA00022833"/>
    </source>
</evidence>
<name>A0AAV0GEP7_9ASTE</name>
<sequence>MSRREEIQFTKQPYIEDVGPRKIKSFKFSTFSGSEIMNSAVVEVYRGAYYDQFQKPLPNGLLDPHMGPTNKGKACETCSGSLKDCPGHYGYLKLALPVYNVGYLPNILVILKCICKSKALAPVLKRTRRSEQGLQRLGEGEVHVPGSGAA</sequence>
<dbReference type="Proteomes" id="UP001152523">
    <property type="component" value="Unassembled WGS sequence"/>
</dbReference>
<keyword evidence="7" id="KW-0804">Transcription</keyword>
<keyword evidence="2" id="KW-0240">DNA-directed RNA polymerase</keyword>
<dbReference type="Pfam" id="PF04997">
    <property type="entry name" value="RNA_pol_Rpb1_1"/>
    <property type="match status" value="1"/>
</dbReference>
<gene>
    <name evidence="9" type="ORF">CEPIT_LOCUS42994</name>
</gene>
<dbReference type="EMBL" id="CAMAPF010001104">
    <property type="protein sequence ID" value="CAH9146440.1"/>
    <property type="molecule type" value="Genomic_DNA"/>
</dbReference>
<reference evidence="9" key="1">
    <citation type="submission" date="2022-07" db="EMBL/GenBank/DDBJ databases">
        <authorList>
            <person name="Macas J."/>
            <person name="Novak P."/>
            <person name="Neumann P."/>
        </authorList>
    </citation>
    <scope>NUCLEOTIDE SEQUENCE</scope>
</reference>
<evidence type="ECO:0000259" key="8">
    <source>
        <dbReference type="Pfam" id="PF04997"/>
    </source>
</evidence>